<feature type="domain" description="SpoVT-AbrB" evidence="2">
    <location>
        <begin position="17"/>
        <end position="62"/>
    </location>
</feature>
<evidence type="ECO:0000313" key="4">
    <source>
        <dbReference type="Proteomes" id="UP000005984"/>
    </source>
</evidence>
<organism evidence="3 4">
    <name type="scientific">Anaerococcus lactolyticus ATCC 51172</name>
    <dbReference type="NCBI Taxonomy" id="525254"/>
    <lineage>
        <taxon>Bacteria</taxon>
        <taxon>Bacillati</taxon>
        <taxon>Bacillota</taxon>
        <taxon>Tissierellia</taxon>
        <taxon>Tissierellales</taxon>
        <taxon>Peptoniphilaceae</taxon>
        <taxon>Anaerococcus</taxon>
    </lineage>
</organism>
<sequence length="102" mass="11652">MNYNLVRKYYFLTKGGFMFVELKAKSQVTIPKDIVNSMGLKQGDQFEAIEDNGKIILVPVAIYPEHVIKNLKAQVNEIKESIKNGKQPVFDSIDSLFEELDK</sequence>
<dbReference type="NCBIfam" id="TIGR01439">
    <property type="entry name" value="lp_hng_hel_AbrB"/>
    <property type="match status" value="1"/>
</dbReference>
<keyword evidence="4" id="KW-1185">Reference proteome</keyword>
<evidence type="ECO:0000259" key="2">
    <source>
        <dbReference type="PROSITE" id="PS51740"/>
    </source>
</evidence>
<name>C2BFY0_9FIRM</name>
<protein>
    <submittedName>
        <fullName evidence="3">Transcriptional regulator, AbrB family</fullName>
    </submittedName>
</protein>
<dbReference type="AlphaFoldDB" id="C2BFY0"/>
<dbReference type="InterPro" id="IPR037914">
    <property type="entry name" value="SpoVT-AbrB_sf"/>
</dbReference>
<dbReference type="STRING" id="525254.HMPREF0072_1250"/>
<dbReference type="SMART" id="SM00966">
    <property type="entry name" value="SpoVT_AbrB"/>
    <property type="match status" value="1"/>
</dbReference>
<dbReference type="eggNOG" id="COG2336">
    <property type="taxonomic scope" value="Bacteria"/>
</dbReference>
<gene>
    <name evidence="3" type="ORF">HMPREF0072_1250</name>
</gene>
<dbReference type="Gene3D" id="2.10.260.10">
    <property type="match status" value="1"/>
</dbReference>
<proteinExistence type="predicted"/>
<dbReference type="InterPro" id="IPR007159">
    <property type="entry name" value="SpoVT-AbrB_dom"/>
</dbReference>
<dbReference type="HOGENOM" id="CLU_158484_7_0_9"/>
<dbReference type="GO" id="GO:0003677">
    <property type="term" value="F:DNA binding"/>
    <property type="evidence" value="ECO:0007669"/>
    <property type="project" value="UniProtKB-UniRule"/>
</dbReference>
<dbReference type="Proteomes" id="UP000005984">
    <property type="component" value="Unassembled WGS sequence"/>
</dbReference>
<keyword evidence="1" id="KW-0238">DNA-binding</keyword>
<accession>C2BFY0</accession>
<dbReference type="PROSITE" id="PS51740">
    <property type="entry name" value="SPOVT_ABRB"/>
    <property type="match status" value="1"/>
</dbReference>
<evidence type="ECO:0000256" key="1">
    <source>
        <dbReference type="PROSITE-ProRule" id="PRU01076"/>
    </source>
</evidence>
<comment type="caution">
    <text evidence="3">The sequence shown here is derived from an EMBL/GenBank/DDBJ whole genome shotgun (WGS) entry which is preliminary data.</text>
</comment>
<evidence type="ECO:0000313" key="3">
    <source>
        <dbReference type="EMBL" id="EEI86240.1"/>
    </source>
</evidence>
<dbReference type="SUPFAM" id="SSF89447">
    <property type="entry name" value="AbrB/MazE/MraZ-like"/>
    <property type="match status" value="1"/>
</dbReference>
<dbReference type="EMBL" id="ABYO01000211">
    <property type="protein sequence ID" value="EEI86240.1"/>
    <property type="molecule type" value="Genomic_DNA"/>
</dbReference>
<dbReference type="Pfam" id="PF04014">
    <property type="entry name" value="MazE_antitoxin"/>
    <property type="match status" value="1"/>
</dbReference>
<reference evidence="3 4" key="1">
    <citation type="submission" date="2008-10" db="EMBL/GenBank/DDBJ databases">
        <authorList>
            <person name="Qin X."/>
            <person name="Bachman B."/>
            <person name="Battles P."/>
            <person name="Bell A."/>
            <person name="Bess C."/>
            <person name="Bickham C."/>
            <person name="Chaboub L."/>
            <person name="Chen D."/>
            <person name="Coyle M."/>
            <person name="Deiros D.R."/>
            <person name="Dinh H."/>
            <person name="Forbes L."/>
            <person name="Fowler G."/>
            <person name="Francisco L."/>
            <person name="Fu Q."/>
            <person name="Gubbala S."/>
            <person name="Hale W."/>
            <person name="Han Y."/>
            <person name="Hemphill L."/>
            <person name="Highlander S.K."/>
            <person name="Hirani K."/>
            <person name="Hogues M."/>
            <person name="Jackson L."/>
            <person name="Jakkamsetti A."/>
            <person name="Javaid M."/>
            <person name="Jiang H."/>
            <person name="Korchina V."/>
            <person name="Kovar C."/>
            <person name="Lara F."/>
            <person name="Lee S."/>
            <person name="Mata R."/>
            <person name="Mathew T."/>
            <person name="Moen C."/>
            <person name="Morales K."/>
            <person name="Munidasa M."/>
            <person name="Nazareth L."/>
            <person name="Ngo R."/>
            <person name="Nguyen L."/>
            <person name="Okwuonu G."/>
            <person name="Ongeri F."/>
            <person name="Patil S."/>
            <person name="Petrosino J."/>
            <person name="Pham C."/>
            <person name="Pham P."/>
            <person name="Pu L.-L."/>
            <person name="Puazo M."/>
            <person name="Raj R."/>
            <person name="Reid J."/>
            <person name="Rouhana J."/>
            <person name="Saada N."/>
            <person name="Shang Y."/>
            <person name="Simmons D."/>
            <person name="Thornton R."/>
            <person name="Warren J."/>
            <person name="Weissenberger G."/>
            <person name="Zhang J."/>
            <person name="Zhang L."/>
            <person name="Zhou C."/>
            <person name="Zhu D."/>
            <person name="Muzny D."/>
            <person name="Worley K."/>
            <person name="Gibbs R."/>
        </authorList>
    </citation>
    <scope>NUCLEOTIDE SEQUENCE [LARGE SCALE GENOMIC DNA]</scope>
    <source>
        <strain evidence="3 4">ATCC 51172</strain>
    </source>
</reference>